<comment type="caution">
    <text evidence="4">The sequence shown here is derived from an EMBL/GenBank/DDBJ whole genome shotgun (WGS) entry which is preliminary data.</text>
</comment>
<feature type="domain" description="Aldehyde dehydrogenase" evidence="3">
    <location>
        <begin position="11"/>
        <end position="462"/>
    </location>
</feature>
<dbReference type="InterPro" id="IPR016162">
    <property type="entry name" value="Ald_DH_N"/>
</dbReference>
<accession>A0A370DRL3</accession>
<dbReference type="InterPro" id="IPR015590">
    <property type="entry name" value="Aldehyde_DH_dom"/>
</dbReference>
<evidence type="ECO:0000313" key="5">
    <source>
        <dbReference type="Proteomes" id="UP000254771"/>
    </source>
</evidence>
<dbReference type="Gene3D" id="3.40.605.10">
    <property type="entry name" value="Aldehyde Dehydrogenase, Chain A, domain 1"/>
    <property type="match status" value="1"/>
</dbReference>
<evidence type="ECO:0000256" key="2">
    <source>
        <dbReference type="ARBA" id="ARBA00023002"/>
    </source>
</evidence>
<dbReference type="PANTHER" id="PTHR42991">
    <property type="entry name" value="ALDEHYDE DEHYDROGENASE"/>
    <property type="match status" value="1"/>
</dbReference>
<dbReference type="GO" id="GO:0008911">
    <property type="term" value="F:lactaldehyde dehydrogenase (NAD+) activity"/>
    <property type="evidence" value="ECO:0007669"/>
    <property type="project" value="TreeGrafter"/>
</dbReference>
<organism evidence="4 5">
    <name type="scientific">endosymbiont of Escarpia spicata</name>
    <dbReference type="NCBI Taxonomy" id="2200908"/>
    <lineage>
        <taxon>Bacteria</taxon>
        <taxon>Pseudomonadati</taxon>
        <taxon>Pseudomonadota</taxon>
        <taxon>Gammaproteobacteria</taxon>
        <taxon>sulfur-oxidizing symbionts</taxon>
    </lineage>
</organism>
<dbReference type="SUPFAM" id="SSF53720">
    <property type="entry name" value="ALDH-like"/>
    <property type="match status" value="1"/>
</dbReference>
<dbReference type="PANTHER" id="PTHR42991:SF1">
    <property type="entry name" value="ALDEHYDE DEHYDROGENASE"/>
    <property type="match status" value="1"/>
</dbReference>
<keyword evidence="5" id="KW-1185">Reference proteome</keyword>
<dbReference type="InterPro" id="IPR016163">
    <property type="entry name" value="Ald_DH_C"/>
</dbReference>
<name>A0A370DRL3_9GAMM</name>
<dbReference type="AlphaFoldDB" id="A0A370DRL3"/>
<proteinExistence type="inferred from homology"/>
<keyword evidence="2" id="KW-0560">Oxidoreductase</keyword>
<protein>
    <submittedName>
        <fullName evidence="4">Aldehyde dehydrogenase</fullName>
    </submittedName>
</protein>
<reference evidence="4 5" key="1">
    <citation type="journal article" date="2018" name="ISME J.">
        <title>Endosymbiont genomes yield clues of tubeworm success.</title>
        <authorList>
            <person name="Li Y."/>
            <person name="Liles M.R."/>
            <person name="Halanych K.M."/>
        </authorList>
    </citation>
    <scope>NUCLEOTIDE SEQUENCE [LARGE SCALE GENOMIC DNA]</scope>
    <source>
        <strain evidence="4">A1462</strain>
    </source>
</reference>
<evidence type="ECO:0000259" key="3">
    <source>
        <dbReference type="Pfam" id="PF00171"/>
    </source>
</evidence>
<dbReference type="Gene3D" id="3.40.309.10">
    <property type="entry name" value="Aldehyde Dehydrogenase, Chain A, domain 2"/>
    <property type="match status" value="1"/>
</dbReference>
<dbReference type="InterPro" id="IPR051020">
    <property type="entry name" value="ALDH-related_metabolic_enz"/>
</dbReference>
<evidence type="ECO:0000256" key="1">
    <source>
        <dbReference type="ARBA" id="ARBA00009986"/>
    </source>
</evidence>
<evidence type="ECO:0000313" key="4">
    <source>
        <dbReference type="EMBL" id="RDH87725.1"/>
    </source>
</evidence>
<sequence>MIAGHIEPAGSLEITAPYDQSPIATIDTLDEKGVDQALAKAHALFHNRDGWLTAAERIIILRRAGEIMQERAEQLALEAAREGGKPLLDSRVEVARAIDGMQICIETLRTEGGEEIPMGVNAASLGHLAFTRREPIGVVVALSAFNHPLNLIVHQVGPAVATGCPVIVKPAADTPLSCMHFIEILLEAGLPEGWVQGLVASDHKVATKLVTDPRVDFFSFIGSAKVGWWLRSQLYPGTRCALEHGGAAPVIVDADADLEDAMPLLAKGGFYHAGQVCVSVQRVFAQQSIARQLAEGLAKEGSAMTVGDPVQEATAIGPLIRPREVERIHEWVTEAVQGGAELLCGGEPISETCYPATVLLNPPADAKVSTLEVFGPVICVYSYDDLDEALERSNSLPYAFQSAIFTKSLETSLRAYRRLNASAVMVNQFTAFRVDWMPFAGLRQSGMGVGGIPHSMRDMQVEKMMVIRSTEI</sequence>
<dbReference type="EMBL" id="QFXE01000005">
    <property type="protein sequence ID" value="RDH87725.1"/>
    <property type="molecule type" value="Genomic_DNA"/>
</dbReference>
<dbReference type="Proteomes" id="UP000254771">
    <property type="component" value="Unassembled WGS sequence"/>
</dbReference>
<dbReference type="InterPro" id="IPR016161">
    <property type="entry name" value="Ald_DH/histidinol_DH"/>
</dbReference>
<comment type="similarity">
    <text evidence="1">Belongs to the aldehyde dehydrogenase family.</text>
</comment>
<gene>
    <name evidence="4" type="ORF">DIZ78_04030</name>
</gene>
<dbReference type="Pfam" id="PF00171">
    <property type="entry name" value="Aldedh"/>
    <property type="match status" value="1"/>
</dbReference>